<dbReference type="SUPFAM" id="SSF53254">
    <property type="entry name" value="Phosphoglycerate mutase-like"/>
    <property type="match status" value="1"/>
</dbReference>
<dbReference type="CDD" id="cd07067">
    <property type="entry name" value="HP_PGM_like"/>
    <property type="match status" value="1"/>
</dbReference>
<dbReference type="Gene3D" id="3.40.50.1240">
    <property type="entry name" value="Phosphoglycerate mutase-like"/>
    <property type="match status" value="1"/>
</dbReference>
<dbReference type="InterPro" id="IPR051021">
    <property type="entry name" value="Mito_Ser/Thr_phosphatase"/>
</dbReference>
<gene>
    <name evidence="2" type="ORF">GCM10011289_01600</name>
</gene>
<reference evidence="2" key="1">
    <citation type="journal article" date="2014" name="Int. J. Syst. Evol. Microbiol.">
        <title>Complete genome sequence of Corynebacterium casei LMG S-19264T (=DSM 44701T), isolated from a smear-ripened cheese.</title>
        <authorList>
            <consortium name="US DOE Joint Genome Institute (JGI-PGF)"/>
            <person name="Walter F."/>
            <person name="Albersmeier A."/>
            <person name="Kalinowski J."/>
            <person name="Ruckert C."/>
        </authorList>
    </citation>
    <scope>NUCLEOTIDE SEQUENCE</scope>
    <source>
        <strain evidence="2">KCTC 32182</strain>
    </source>
</reference>
<dbReference type="PANTHER" id="PTHR20935">
    <property type="entry name" value="PHOSPHOGLYCERATE MUTASE-RELATED"/>
    <property type="match status" value="1"/>
</dbReference>
<dbReference type="InterPro" id="IPR029033">
    <property type="entry name" value="His_PPase_superfam"/>
</dbReference>
<dbReference type="Proteomes" id="UP000645257">
    <property type="component" value="Unassembled WGS sequence"/>
</dbReference>
<evidence type="ECO:0000313" key="3">
    <source>
        <dbReference type="Proteomes" id="UP000645257"/>
    </source>
</evidence>
<evidence type="ECO:0000256" key="1">
    <source>
        <dbReference type="ARBA" id="ARBA00022801"/>
    </source>
</evidence>
<dbReference type="InterPro" id="IPR013078">
    <property type="entry name" value="His_Pase_superF_clade-1"/>
</dbReference>
<protein>
    <submittedName>
        <fullName evidence="2">Phosphoglycerate mutase</fullName>
    </submittedName>
</protein>
<comment type="caution">
    <text evidence="2">The sequence shown here is derived from an EMBL/GenBank/DDBJ whole genome shotgun (WGS) entry which is preliminary data.</text>
</comment>
<name>A0A918U7F8_9NEIS</name>
<sequence length="226" mass="24850">MYFIRHGQAGFDREEYDALSPLGERQSVLAGAWLAGRRAAPDAVFCGRMARQRDTARLAADAAGGAVSPVIHDGFDEFDYLDVLARARPGLSSQSAILGWLASEPEPRKAFQSVFASAMERWMTGYLDDEYRESWPAFQRRILGALEHTLAASRGADCVWVVTSGGVIAALCKHWMSLSDRAAMTLNWRLANAGITHCARRGDALEPVSLNVISHLDHEPSLVSYR</sequence>
<dbReference type="GO" id="GO:0016787">
    <property type="term" value="F:hydrolase activity"/>
    <property type="evidence" value="ECO:0007669"/>
    <property type="project" value="UniProtKB-KW"/>
</dbReference>
<keyword evidence="3" id="KW-1185">Reference proteome</keyword>
<dbReference type="PANTHER" id="PTHR20935:SF0">
    <property type="entry name" value="SERINE_THREONINE-PROTEIN PHOSPHATASE PGAM5, MITOCHONDRIAL"/>
    <property type="match status" value="1"/>
</dbReference>
<proteinExistence type="predicted"/>
<keyword evidence="1" id="KW-0378">Hydrolase</keyword>
<organism evidence="2 3">
    <name type="scientific">Paludibacterium paludis</name>
    <dbReference type="NCBI Taxonomy" id="1225769"/>
    <lineage>
        <taxon>Bacteria</taxon>
        <taxon>Pseudomonadati</taxon>
        <taxon>Pseudomonadota</taxon>
        <taxon>Betaproteobacteria</taxon>
        <taxon>Neisseriales</taxon>
        <taxon>Chromobacteriaceae</taxon>
        <taxon>Paludibacterium</taxon>
    </lineage>
</organism>
<dbReference type="AlphaFoldDB" id="A0A918U7F8"/>
<accession>A0A918U7F8</accession>
<reference evidence="2" key="2">
    <citation type="submission" date="2020-09" db="EMBL/GenBank/DDBJ databases">
        <authorList>
            <person name="Sun Q."/>
            <person name="Kim S."/>
        </authorList>
    </citation>
    <scope>NUCLEOTIDE SEQUENCE</scope>
    <source>
        <strain evidence="2">KCTC 32182</strain>
    </source>
</reference>
<evidence type="ECO:0000313" key="2">
    <source>
        <dbReference type="EMBL" id="GGY03063.1"/>
    </source>
</evidence>
<dbReference type="EMBL" id="BMYX01000001">
    <property type="protein sequence ID" value="GGY03063.1"/>
    <property type="molecule type" value="Genomic_DNA"/>
</dbReference>
<dbReference type="Pfam" id="PF00300">
    <property type="entry name" value="His_Phos_1"/>
    <property type="match status" value="1"/>
</dbReference>
<dbReference type="SMART" id="SM00855">
    <property type="entry name" value="PGAM"/>
    <property type="match status" value="1"/>
</dbReference>